<gene>
    <name evidence="2" type="ORF">V6R86_06160</name>
</gene>
<dbReference type="NCBIfam" id="TIGR04433">
    <property type="entry name" value="UrcA_uranyl"/>
    <property type="match status" value="1"/>
</dbReference>
<dbReference type="EMBL" id="CP145607">
    <property type="protein sequence ID" value="WWM70273.1"/>
    <property type="molecule type" value="Genomic_DNA"/>
</dbReference>
<dbReference type="RefSeq" id="WP_338502924.1">
    <property type="nucleotide sequence ID" value="NZ_CP145607.1"/>
</dbReference>
<evidence type="ECO:0000256" key="1">
    <source>
        <dbReference type="SAM" id="SignalP"/>
    </source>
</evidence>
<keyword evidence="3" id="KW-1185">Reference proteome</keyword>
<feature type="chain" id="PRO_5046056564" evidence="1">
    <location>
        <begin position="34"/>
        <end position="139"/>
    </location>
</feature>
<feature type="signal peptide" evidence="1">
    <location>
        <begin position="1"/>
        <end position="33"/>
    </location>
</feature>
<evidence type="ECO:0000313" key="2">
    <source>
        <dbReference type="EMBL" id="WWM70273.1"/>
    </source>
</evidence>
<protein>
    <submittedName>
        <fullName evidence="2">UrcA family protein</fullName>
    </submittedName>
</protein>
<reference evidence="2 3" key="1">
    <citation type="submission" date="2024-02" db="EMBL/GenBank/DDBJ databases">
        <title>Full genome sequence of Sphingomonas kaistensis.</title>
        <authorList>
            <person name="Poletto B.L."/>
            <person name="Silva G."/>
            <person name="Galante D."/>
            <person name="Campos K.R."/>
            <person name="Santos M.B.N."/>
            <person name="Sacchi C.T."/>
        </authorList>
    </citation>
    <scope>NUCLEOTIDE SEQUENCE [LARGE SCALE GENOMIC DNA]</scope>
    <source>
        <strain evidence="2 3">MA4R</strain>
    </source>
</reference>
<organism evidence="2 3">
    <name type="scientific">Sphingomonas kaistensis</name>
    <dbReference type="NCBI Taxonomy" id="298708"/>
    <lineage>
        <taxon>Bacteria</taxon>
        <taxon>Pseudomonadati</taxon>
        <taxon>Pseudomonadota</taxon>
        <taxon>Alphaproteobacteria</taxon>
        <taxon>Sphingomonadales</taxon>
        <taxon>Sphingomonadaceae</taxon>
        <taxon>Sphingomonas</taxon>
    </lineage>
</organism>
<dbReference type="InterPro" id="IPR030972">
    <property type="entry name" value="UrcA_uranyl"/>
</dbReference>
<sequence length="139" mass="14525">MTNRRSSSGIAALTITASAALLALALPSGVAAAQTNVLDDIELTAPGDRIVEERRVNTSDVDFTSASDLRKLNSRILSAITAVCDEPGLGRNTMAEGRCRDRARKLSNTQVAALRSQAIALAAAGRTAPNPRDIVVAAR</sequence>
<accession>A0ABZ2FZL3</accession>
<proteinExistence type="predicted"/>
<keyword evidence="1" id="KW-0732">Signal</keyword>
<evidence type="ECO:0000313" key="3">
    <source>
        <dbReference type="Proteomes" id="UP001382935"/>
    </source>
</evidence>
<name>A0ABZ2FZL3_9SPHN</name>
<dbReference type="Proteomes" id="UP001382935">
    <property type="component" value="Chromosome"/>
</dbReference>